<dbReference type="EMBL" id="JAGKQH010000014">
    <property type="protein sequence ID" value="KAG6581919.1"/>
    <property type="molecule type" value="Genomic_DNA"/>
</dbReference>
<organism evidence="1 2">
    <name type="scientific">Cucurbita argyrosperma subsp. sororia</name>
    <dbReference type="NCBI Taxonomy" id="37648"/>
    <lineage>
        <taxon>Eukaryota</taxon>
        <taxon>Viridiplantae</taxon>
        <taxon>Streptophyta</taxon>
        <taxon>Embryophyta</taxon>
        <taxon>Tracheophyta</taxon>
        <taxon>Spermatophyta</taxon>
        <taxon>Magnoliopsida</taxon>
        <taxon>eudicotyledons</taxon>
        <taxon>Gunneridae</taxon>
        <taxon>Pentapetalae</taxon>
        <taxon>rosids</taxon>
        <taxon>fabids</taxon>
        <taxon>Cucurbitales</taxon>
        <taxon>Cucurbitaceae</taxon>
        <taxon>Cucurbiteae</taxon>
        <taxon>Cucurbita</taxon>
    </lineage>
</organism>
<gene>
    <name evidence="1" type="ORF">SDJN03_21921</name>
</gene>
<proteinExistence type="predicted"/>
<dbReference type="AlphaFoldDB" id="A0AAV6MI98"/>
<feature type="non-terminal residue" evidence="1">
    <location>
        <position position="1"/>
    </location>
</feature>
<evidence type="ECO:0000313" key="1">
    <source>
        <dbReference type="EMBL" id="KAG6581919.1"/>
    </source>
</evidence>
<dbReference type="Proteomes" id="UP000685013">
    <property type="component" value="Chromosome 14"/>
</dbReference>
<comment type="caution">
    <text evidence="1">The sequence shown here is derived from an EMBL/GenBank/DDBJ whole genome shotgun (WGS) entry which is preliminary data.</text>
</comment>
<accession>A0AAV6MI98</accession>
<reference evidence="1 2" key="1">
    <citation type="journal article" date="2021" name="Hortic Res">
        <title>The domestication of Cucurbita argyrosperma as revealed by the genome of its wild relative.</title>
        <authorList>
            <person name="Barrera-Redondo J."/>
            <person name="Sanchez-de la Vega G."/>
            <person name="Aguirre-Liguori J.A."/>
            <person name="Castellanos-Morales G."/>
            <person name="Gutierrez-Guerrero Y.T."/>
            <person name="Aguirre-Dugua X."/>
            <person name="Aguirre-Planter E."/>
            <person name="Tenaillon M.I."/>
            <person name="Lira-Saade R."/>
            <person name="Eguiarte L.E."/>
        </authorList>
    </citation>
    <scope>NUCLEOTIDE SEQUENCE [LARGE SCALE GENOMIC DNA]</scope>
    <source>
        <strain evidence="1">JBR-2021</strain>
    </source>
</reference>
<sequence>MDQLMFSRCRNCVITFYIRIIFRHSSIGAFKRKGNRNKGKIFPGRFILSDVLVARGFFRRRKLLVSVHLDWWLVEILSVDLNGDEEHAGAVAACALT</sequence>
<protein>
    <submittedName>
        <fullName evidence="1">Uncharacterized protein</fullName>
    </submittedName>
</protein>
<keyword evidence="2" id="KW-1185">Reference proteome</keyword>
<name>A0AAV6MI98_9ROSI</name>
<evidence type="ECO:0000313" key="2">
    <source>
        <dbReference type="Proteomes" id="UP000685013"/>
    </source>
</evidence>